<keyword evidence="2" id="KW-1185">Reference proteome</keyword>
<dbReference type="KEGG" id="asd:AS9A_2605"/>
<dbReference type="EMBL" id="CP002786">
    <property type="protein sequence ID" value="AEF41052.1"/>
    <property type="molecule type" value="Genomic_DNA"/>
</dbReference>
<name>F6EGJ9_HOYSD</name>
<sequence length="42" mass="4412">MLLTLAHSLVVTGGVNFTTIPAAGRRLTITFDTMDGVCDVTC</sequence>
<dbReference type="Proteomes" id="UP000009235">
    <property type="component" value="Chromosome"/>
</dbReference>
<evidence type="ECO:0000313" key="2">
    <source>
        <dbReference type="Proteomes" id="UP000009235"/>
    </source>
</evidence>
<dbReference type="HOGENOM" id="CLU_3246298_0_0_11"/>
<organism evidence="1 2">
    <name type="scientific">Hoyosella subflava (strain DSM 45089 / JCM 17490 / NBRC 109087 / DQS3-9A1)</name>
    <name type="common">Amycolicicoccus subflavus</name>
    <dbReference type="NCBI Taxonomy" id="443218"/>
    <lineage>
        <taxon>Bacteria</taxon>
        <taxon>Bacillati</taxon>
        <taxon>Actinomycetota</taxon>
        <taxon>Actinomycetes</taxon>
        <taxon>Mycobacteriales</taxon>
        <taxon>Hoyosellaceae</taxon>
        <taxon>Hoyosella</taxon>
    </lineage>
</organism>
<reference evidence="1 2" key="1">
    <citation type="journal article" date="2011" name="J. Bacteriol.">
        <title>Complete genome sequence of Amycolicicoccus subflavus DQS3-9A1T, an actinomycete isolated from crude oil-polluted soil.</title>
        <authorList>
            <person name="Cai M."/>
            <person name="Chen W.M."/>
            <person name="Nie Y."/>
            <person name="Chi C.Q."/>
            <person name="Wang Y.N."/>
            <person name="Tang Y.Q."/>
            <person name="Li G.Y."/>
            <person name="Wu X.L."/>
        </authorList>
    </citation>
    <scope>NUCLEOTIDE SEQUENCE [LARGE SCALE GENOMIC DNA]</scope>
    <source>
        <strain evidence="2">DSM 45089 / DQS3-9A1</strain>
    </source>
</reference>
<dbReference type="AlphaFoldDB" id="F6EGJ9"/>
<gene>
    <name evidence="1" type="ordered locus">AS9A_2605</name>
</gene>
<proteinExistence type="predicted"/>
<accession>F6EGJ9</accession>
<evidence type="ECO:0000313" key="1">
    <source>
        <dbReference type="EMBL" id="AEF41052.1"/>
    </source>
</evidence>
<protein>
    <submittedName>
        <fullName evidence="1">Uncharacterized protein</fullName>
    </submittedName>
</protein>